<dbReference type="InterPro" id="IPR001650">
    <property type="entry name" value="Helicase_C-like"/>
</dbReference>
<dbReference type="PANTHER" id="PTHR30612:SF0">
    <property type="entry name" value="CHLOROPLAST PROTEIN-TRANSPORTING ATPASE"/>
    <property type="match status" value="1"/>
</dbReference>
<dbReference type="GO" id="GO:0031522">
    <property type="term" value="C:cell envelope Sec protein transport complex"/>
    <property type="evidence" value="ECO:0007669"/>
    <property type="project" value="TreeGrafter"/>
</dbReference>
<feature type="binding site" evidence="12">
    <location>
        <begin position="95"/>
        <end position="99"/>
    </location>
    <ligand>
        <name>ATP</name>
        <dbReference type="ChEBI" id="CHEBI:30616"/>
    </ligand>
</feature>
<feature type="domain" description="Helicase C-terminal" evidence="16">
    <location>
        <begin position="409"/>
        <end position="575"/>
    </location>
</feature>
<evidence type="ECO:0000256" key="10">
    <source>
        <dbReference type="ARBA" id="ARBA00023010"/>
    </source>
</evidence>
<keyword evidence="10 12" id="KW-0811">Translocation</keyword>
<organism evidence="18 19">
    <name type="scientific">Mesoplasma syrphidae</name>
    <dbReference type="NCBI Taxonomy" id="225999"/>
    <lineage>
        <taxon>Bacteria</taxon>
        <taxon>Bacillati</taxon>
        <taxon>Mycoplasmatota</taxon>
        <taxon>Mollicutes</taxon>
        <taxon>Entomoplasmatales</taxon>
        <taxon>Entomoplasmataceae</taxon>
        <taxon>Mesoplasma</taxon>
    </lineage>
</organism>
<feature type="coiled-coil region" evidence="14">
    <location>
        <begin position="878"/>
        <end position="905"/>
    </location>
</feature>
<evidence type="ECO:0000313" key="18">
    <source>
        <dbReference type="EMBL" id="AUF83843.1"/>
    </source>
</evidence>
<dbReference type="SMART" id="SM00957">
    <property type="entry name" value="SecA_DEAD"/>
    <property type="match status" value="1"/>
</dbReference>
<proteinExistence type="inferred from homology"/>
<evidence type="ECO:0000259" key="16">
    <source>
        <dbReference type="PROSITE" id="PS51194"/>
    </source>
</evidence>
<keyword evidence="4 12" id="KW-1003">Cell membrane</keyword>
<dbReference type="SUPFAM" id="SSF81767">
    <property type="entry name" value="Pre-protein crosslinking domain of SecA"/>
    <property type="match status" value="1"/>
</dbReference>
<dbReference type="EMBL" id="CP025257">
    <property type="protein sequence ID" value="AUF83843.1"/>
    <property type="molecule type" value="Genomic_DNA"/>
</dbReference>
<dbReference type="GO" id="GO:0017038">
    <property type="term" value="P:protein import"/>
    <property type="evidence" value="ECO:0007669"/>
    <property type="project" value="InterPro"/>
</dbReference>
<dbReference type="Pfam" id="PF01043">
    <property type="entry name" value="SecA_PP_bind"/>
    <property type="match status" value="1"/>
</dbReference>
<evidence type="ECO:0000256" key="7">
    <source>
        <dbReference type="ARBA" id="ARBA00022840"/>
    </source>
</evidence>
<evidence type="ECO:0000256" key="3">
    <source>
        <dbReference type="ARBA" id="ARBA00022448"/>
    </source>
</evidence>
<dbReference type="InterPro" id="IPR011116">
    <property type="entry name" value="SecA_Wing/Scaffold"/>
</dbReference>
<keyword evidence="6 12" id="KW-0547">Nucleotide-binding</keyword>
<dbReference type="Gene3D" id="1.10.3060.10">
    <property type="entry name" value="Helical scaffold and wing domains of SecA"/>
    <property type="match status" value="1"/>
</dbReference>
<dbReference type="InterPro" id="IPR027417">
    <property type="entry name" value="P-loop_NTPase"/>
</dbReference>
<reference evidence="18 19" key="1">
    <citation type="submission" date="2017-12" db="EMBL/GenBank/DDBJ databases">
        <title>Mesoplasma syrphidae YJS, Complete Genome.</title>
        <authorList>
            <person name="Knight T.F."/>
            <person name="Citino T."/>
            <person name="Rubinstein R."/>
            <person name="Neuschaefer Z."/>
        </authorList>
    </citation>
    <scope>NUCLEOTIDE SEQUENCE [LARGE SCALE GENOMIC DNA]</scope>
    <source>
        <strain evidence="18 19">YJS</strain>
    </source>
</reference>
<feature type="domain" description="SecA family profile" evidence="17">
    <location>
        <begin position="1"/>
        <end position="562"/>
    </location>
</feature>
<dbReference type="GO" id="GO:0005886">
    <property type="term" value="C:plasma membrane"/>
    <property type="evidence" value="ECO:0007669"/>
    <property type="project" value="UniProtKB-SubCell"/>
</dbReference>
<keyword evidence="11 12" id="KW-0472">Membrane</keyword>
<dbReference type="InterPro" id="IPR044722">
    <property type="entry name" value="SecA_SF2_C"/>
</dbReference>
<dbReference type="InterPro" id="IPR011130">
    <property type="entry name" value="SecA_preprotein_X-link_dom"/>
</dbReference>
<dbReference type="GO" id="GO:0006605">
    <property type="term" value="P:protein targeting"/>
    <property type="evidence" value="ECO:0007669"/>
    <property type="project" value="UniProtKB-UniRule"/>
</dbReference>
<evidence type="ECO:0000256" key="1">
    <source>
        <dbReference type="ARBA" id="ARBA00004170"/>
    </source>
</evidence>
<evidence type="ECO:0000259" key="15">
    <source>
        <dbReference type="PROSITE" id="PS51192"/>
    </source>
</evidence>
<name>A0A2K9BP79_9MOLU</name>
<dbReference type="InterPro" id="IPR000185">
    <property type="entry name" value="SecA"/>
</dbReference>
<evidence type="ECO:0000256" key="8">
    <source>
        <dbReference type="ARBA" id="ARBA00022927"/>
    </source>
</evidence>
<feature type="binding site" evidence="12">
    <location>
        <position position="77"/>
    </location>
    <ligand>
        <name>ATP</name>
        <dbReference type="ChEBI" id="CHEBI:30616"/>
    </ligand>
</feature>
<dbReference type="PROSITE" id="PS51196">
    <property type="entry name" value="SECA_MOTOR_DEAD"/>
    <property type="match status" value="1"/>
</dbReference>
<dbReference type="EC" id="7.4.2.8" evidence="12"/>
<dbReference type="Pfam" id="PF07516">
    <property type="entry name" value="SecA_SW"/>
    <property type="match status" value="1"/>
</dbReference>
<dbReference type="PROSITE" id="PS51192">
    <property type="entry name" value="HELICASE_ATP_BIND_1"/>
    <property type="match status" value="1"/>
</dbReference>
<evidence type="ECO:0000259" key="17">
    <source>
        <dbReference type="PROSITE" id="PS51196"/>
    </source>
</evidence>
<dbReference type="OrthoDB" id="9805579at2"/>
<dbReference type="Gene3D" id="3.40.50.300">
    <property type="entry name" value="P-loop containing nucleotide triphosphate hydrolases"/>
    <property type="match status" value="3"/>
</dbReference>
<dbReference type="FunFam" id="3.40.50.300:FF:000429">
    <property type="entry name" value="Preprotein translocase subunit SecA"/>
    <property type="match status" value="1"/>
</dbReference>
<dbReference type="InterPro" id="IPR036670">
    <property type="entry name" value="SecA_X-link_sf"/>
</dbReference>
<feature type="binding site" evidence="12">
    <location>
        <position position="484"/>
    </location>
    <ligand>
        <name>ATP</name>
        <dbReference type="ChEBI" id="CHEBI:30616"/>
    </ligand>
</feature>
<dbReference type="GO" id="GO:0008564">
    <property type="term" value="F:protein-exporting ATPase activity"/>
    <property type="evidence" value="ECO:0007669"/>
    <property type="project" value="UniProtKB-EC"/>
</dbReference>
<evidence type="ECO:0000256" key="6">
    <source>
        <dbReference type="ARBA" id="ARBA00022741"/>
    </source>
</evidence>
<comment type="subunit">
    <text evidence="12">Monomer and homodimer. Part of the essential Sec protein translocation apparatus which comprises SecA, SecYEG and auxiliary proteins SecDF. Other proteins may also be involved.</text>
</comment>
<dbReference type="GO" id="GO:0043952">
    <property type="term" value="P:protein transport by the Sec complex"/>
    <property type="evidence" value="ECO:0007669"/>
    <property type="project" value="TreeGrafter"/>
</dbReference>
<dbReference type="RefSeq" id="WP_027048229.1">
    <property type="nucleotide sequence ID" value="NZ_CP025257.1"/>
</dbReference>
<dbReference type="KEGG" id="msyr:CXP39_03570"/>
<dbReference type="CDD" id="cd17928">
    <property type="entry name" value="DEXDc_SecA"/>
    <property type="match status" value="1"/>
</dbReference>
<dbReference type="HAMAP" id="MF_01382">
    <property type="entry name" value="SecA"/>
    <property type="match status" value="1"/>
</dbReference>
<evidence type="ECO:0000256" key="2">
    <source>
        <dbReference type="ARBA" id="ARBA00007650"/>
    </source>
</evidence>
<comment type="similarity">
    <text evidence="2 12 13">Belongs to the SecA family.</text>
</comment>
<dbReference type="InterPro" id="IPR014001">
    <property type="entry name" value="Helicase_ATP-bd"/>
</dbReference>
<protein>
    <recommendedName>
        <fullName evidence="12 13">Protein translocase subunit SecA</fullName>
        <ecNumber evidence="12">7.4.2.8</ecNumber>
    </recommendedName>
</protein>
<evidence type="ECO:0000256" key="11">
    <source>
        <dbReference type="ARBA" id="ARBA00023136"/>
    </source>
</evidence>
<keyword evidence="3 12" id="KW-0813">Transport</keyword>
<evidence type="ECO:0000256" key="14">
    <source>
        <dbReference type="SAM" id="Coils"/>
    </source>
</evidence>
<comment type="function">
    <text evidence="12">Part of the Sec protein translocase complex. Interacts with the SecYEG preprotein conducting channel. Has a central role in coupling the hydrolysis of ATP to the transfer of proteins into and across the cell membrane, serving as an ATP-driven molecular motor driving the stepwise translocation of polypeptide chains across the membrane.</text>
</comment>
<evidence type="ECO:0000313" key="19">
    <source>
        <dbReference type="Proteomes" id="UP000233419"/>
    </source>
</evidence>
<accession>A0A2K9BP79</accession>
<dbReference type="PROSITE" id="PS51194">
    <property type="entry name" value="HELICASE_CTER"/>
    <property type="match status" value="1"/>
</dbReference>
<evidence type="ECO:0000256" key="5">
    <source>
        <dbReference type="ARBA" id="ARBA00022490"/>
    </source>
</evidence>
<dbReference type="NCBIfam" id="TIGR00963">
    <property type="entry name" value="secA"/>
    <property type="match status" value="1"/>
</dbReference>
<dbReference type="GO" id="GO:0005524">
    <property type="term" value="F:ATP binding"/>
    <property type="evidence" value="ECO:0007669"/>
    <property type="project" value="UniProtKB-UniRule"/>
</dbReference>
<dbReference type="Pfam" id="PF21090">
    <property type="entry name" value="P-loop_SecA"/>
    <property type="match status" value="2"/>
</dbReference>
<dbReference type="Proteomes" id="UP000233419">
    <property type="component" value="Chromosome"/>
</dbReference>
<keyword evidence="5 12" id="KW-0963">Cytoplasm</keyword>
<dbReference type="SUPFAM" id="SSF81886">
    <property type="entry name" value="Helical scaffold and wing domains of SecA"/>
    <property type="match status" value="1"/>
</dbReference>
<dbReference type="Pfam" id="PF07517">
    <property type="entry name" value="SecA_DEAD"/>
    <property type="match status" value="1"/>
</dbReference>
<dbReference type="SUPFAM" id="SSF52540">
    <property type="entry name" value="P-loop containing nucleoside triphosphate hydrolases"/>
    <property type="match status" value="2"/>
</dbReference>
<evidence type="ECO:0000256" key="13">
    <source>
        <dbReference type="RuleBase" id="RU003874"/>
    </source>
</evidence>
<dbReference type="PANTHER" id="PTHR30612">
    <property type="entry name" value="SECA INNER MEMBRANE COMPONENT OF SEC PROTEIN SECRETION SYSTEM"/>
    <property type="match status" value="1"/>
</dbReference>
<keyword evidence="7 12" id="KW-0067">ATP-binding</keyword>
<dbReference type="Gene3D" id="3.90.1440.10">
    <property type="entry name" value="SecA, preprotein cross-linking domain"/>
    <property type="match status" value="1"/>
</dbReference>
<dbReference type="InterPro" id="IPR014018">
    <property type="entry name" value="SecA_motor_DEAD"/>
</dbReference>
<dbReference type="SMART" id="SM00958">
    <property type="entry name" value="SecA_PP_bind"/>
    <property type="match status" value="1"/>
</dbReference>
<comment type="catalytic activity">
    <reaction evidence="12">
        <text>ATP + H2O + cellular proteinSide 1 = ADP + phosphate + cellular proteinSide 2.</text>
        <dbReference type="EC" id="7.4.2.8"/>
    </reaction>
</comment>
<dbReference type="InterPro" id="IPR036266">
    <property type="entry name" value="SecA_Wing/Scaffold_sf"/>
</dbReference>
<sequence length="943" mass="107438">MASDKKLIKYYGKIADQIIKLESKYAKLKDEDFKDVTAEFKQRLSNGEELDDILVEAYAAAREAAFRVLGLKAYRVQLIGAIILNVGDIAEMRTGEGKTLTGLFPAYLNSLTGKGVHIVTVNEYLSRRDSEINGKVYDILGVTVGLNSSEIHKGAKREAYLKDITYTTNSELGFDYLKDNMVTDYAQKVQRGLNYAIIDEADSILIDESRTPLIISGGTSSRVNLYKHADAFAKTLKNPTDVDIDLESKQVYLNEQGMKKAKEYFTLENLFALENTEIFHLIMNALKAHFTFKEGVEYTVRDNEIVLIDQFTGRIMDGRAYSDGLQQALQAKEGVEIEEETITMATITYQNFYRLYAKIAGMTGTAKTEEEEFIKIYNTRVVVTPTNRPVIRKDEPDYTFGTKNAALKKMIADAKIINEKGNPILIGTTSVESSEQIARYLEKADLKFEMINAKNHHREADIIAMAGQKGAITLATNMAGRGTDIKLSEVVKELGGLVVFGVERNEARRIDNQLRGRAGRQGDPGMSRYYISMDDELMIRFSSPKMRANFAKLGDEHIKSKFFTRAVTNAQKKLEGMNFDQRKNVLDYDNILAQQREAMYAQRDDILQAESLKVVLKKFQITVAYDLIEEFNILVHGERTIDAKKLFKALDGKLVAHNKFKETDFFNKEKMELAEQIAQAMMEFYSIRVADVPENVILDMERRTILESFDRFWTKHIDLSSKLKSGIYLQQYAQNNPLAEYVEQATTLFNKMKINIASEVINKLSNVVLKAVENEETPLPIEITDNDIEDIFAETGLDKSMVNNEAINKRFDELEAKNQENIQVLHKLKIQRDIMLGLVIEIEKRFGNNKPQQIEIEAEAIEAMLKIFGITNPEDMKVEIIEEKYQQLLREAENEEQEQLQLKMAKEILNDFILKNELFKIKKPTRVDENDDGLTKVTKTRIG</sequence>
<dbReference type="PRINTS" id="PR00906">
    <property type="entry name" value="SECA"/>
</dbReference>
<dbReference type="GO" id="GO:0005829">
    <property type="term" value="C:cytosol"/>
    <property type="evidence" value="ECO:0007669"/>
    <property type="project" value="TreeGrafter"/>
</dbReference>
<keyword evidence="14" id="KW-0175">Coiled coil</keyword>
<keyword evidence="9 12" id="KW-1278">Translocase</keyword>
<dbReference type="NCBIfam" id="NF006630">
    <property type="entry name" value="PRK09200.1"/>
    <property type="match status" value="1"/>
</dbReference>
<feature type="domain" description="Helicase ATP-binding" evidence="15">
    <location>
        <begin position="79"/>
        <end position="238"/>
    </location>
</feature>
<comment type="subcellular location">
    <subcellularLocation>
        <location evidence="12">Cell membrane</location>
        <topology evidence="12">Peripheral membrane protein</topology>
        <orientation evidence="12">Cytoplasmic side</orientation>
    </subcellularLocation>
    <subcellularLocation>
        <location evidence="12">Cytoplasm</location>
    </subcellularLocation>
    <subcellularLocation>
        <location evidence="1">Membrane</location>
        <topology evidence="1">Peripheral membrane protein</topology>
    </subcellularLocation>
    <text evidence="12">Distribution is 50-50.</text>
</comment>
<evidence type="ECO:0000256" key="9">
    <source>
        <dbReference type="ARBA" id="ARBA00022967"/>
    </source>
</evidence>
<gene>
    <name evidence="12 18" type="primary">secA</name>
    <name evidence="18" type="ORF">CXP39_03570</name>
</gene>
<evidence type="ECO:0000256" key="12">
    <source>
        <dbReference type="HAMAP-Rule" id="MF_01382"/>
    </source>
</evidence>
<dbReference type="AlphaFoldDB" id="A0A2K9BP79"/>
<evidence type="ECO:0000256" key="4">
    <source>
        <dbReference type="ARBA" id="ARBA00022475"/>
    </source>
</evidence>
<keyword evidence="19" id="KW-1185">Reference proteome</keyword>
<keyword evidence="8 12" id="KW-0653">Protein transport</keyword>
<dbReference type="GO" id="GO:0065002">
    <property type="term" value="P:intracellular protein transmembrane transport"/>
    <property type="evidence" value="ECO:0007669"/>
    <property type="project" value="UniProtKB-UniRule"/>
</dbReference>
<dbReference type="CDD" id="cd18803">
    <property type="entry name" value="SF2_C_secA"/>
    <property type="match status" value="1"/>
</dbReference>
<dbReference type="InterPro" id="IPR011115">
    <property type="entry name" value="SecA_DEAD"/>
</dbReference>